<dbReference type="GeneID" id="37140446"/>
<keyword evidence="11 17" id="KW-0560">Oxidoreductase</keyword>
<evidence type="ECO:0000256" key="19">
    <source>
        <dbReference type="SAM" id="Phobius"/>
    </source>
</evidence>
<dbReference type="GO" id="GO:0010230">
    <property type="term" value="P:alternative respiration"/>
    <property type="evidence" value="ECO:0007669"/>
    <property type="project" value="TreeGrafter"/>
</dbReference>
<name>A0A319CNQ5_9EURO</name>
<dbReference type="PANTHER" id="PTHR31803:SF3">
    <property type="entry name" value="ALTERNATIVE OXIDASE"/>
    <property type="match status" value="1"/>
</dbReference>
<organism evidence="20 21">
    <name type="scientific">Aspergillus uvarum CBS 121591</name>
    <dbReference type="NCBI Taxonomy" id="1448315"/>
    <lineage>
        <taxon>Eukaryota</taxon>
        <taxon>Fungi</taxon>
        <taxon>Dikarya</taxon>
        <taxon>Ascomycota</taxon>
        <taxon>Pezizomycotina</taxon>
        <taxon>Eurotiomycetes</taxon>
        <taxon>Eurotiomycetidae</taxon>
        <taxon>Eurotiales</taxon>
        <taxon>Aspergillaceae</taxon>
        <taxon>Aspergillus</taxon>
        <taxon>Aspergillus subgen. Circumdati</taxon>
    </lineage>
</organism>
<dbReference type="RefSeq" id="XP_025497316.1">
    <property type="nucleotide sequence ID" value="XM_025637704.1"/>
</dbReference>
<keyword evidence="13" id="KW-0496">Mitochondrion</keyword>
<dbReference type="VEuPathDB" id="FungiDB:BO82DRAFT_379720"/>
<evidence type="ECO:0000256" key="7">
    <source>
        <dbReference type="ARBA" id="ARBA00022792"/>
    </source>
</evidence>
<evidence type="ECO:0000256" key="8">
    <source>
        <dbReference type="ARBA" id="ARBA00022946"/>
    </source>
</evidence>
<feature type="region of interest" description="Disordered" evidence="18">
    <location>
        <begin position="296"/>
        <end position="323"/>
    </location>
</feature>
<evidence type="ECO:0000256" key="14">
    <source>
        <dbReference type="ARBA" id="ARBA00023136"/>
    </source>
</evidence>
<dbReference type="InterPro" id="IPR038659">
    <property type="entry name" value="AOX_sf"/>
</dbReference>
<dbReference type="InterPro" id="IPR002680">
    <property type="entry name" value="AOX"/>
</dbReference>
<evidence type="ECO:0000256" key="18">
    <source>
        <dbReference type="SAM" id="MobiDB-lite"/>
    </source>
</evidence>
<feature type="binding site" evidence="16">
    <location>
        <position position="163"/>
    </location>
    <ligand>
        <name>Fe cation</name>
        <dbReference type="ChEBI" id="CHEBI:24875"/>
        <label>1</label>
    </ligand>
</feature>
<evidence type="ECO:0000256" key="2">
    <source>
        <dbReference type="ARBA" id="ARBA00008388"/>
    </source>
</evidence>
<dbReference type="Proteomes" id="UP000248340">
    <property type="component" value="Unassembled WGS sequence"/>
</dbReference>
<keyword evidence="10 19" id="KW-1133">Transmembrane helix</keyword>
<evidence type="ECO:0000313" key="20">
    <source>
        <dbReference type="EMBL" id="PYH87116.1"/>
    </source>
</evidence>
<keyword evidence="14 17" id="KW-0472">Membrane</keyword>
<feature type="binding site" evidence="16">
    <location>
        <position position="270"/>
    </location>
    <ligand>
        <name>Fe cation</name>
        <dbReference type="ChEBI" id="CHEBI:24875"/>
        <label>1</label>
    </ligand>
</feature>
<keyword evidence="21" id="KW-1185">Reference proteome</keyword>
<dbReference type="GO" id="GO:0009916">
    <property type="term" value="F:alternative oxidase activity"/>
    <property type="evidence" value="ECO:0007669"/>
    <property type="project" value="UniProtKB-UniRule"/>
</dbReference>
<evidence type="ECO:0000256" key="16">
    <source>
        <dbReference type="PIRSR" id="PIRSR005229-1"/>
    </source>
</evidence>
<reference evidence="20 21" key="1">
    <citation type="submission" date="2016-12" db="EMBL/GenBank/DDBJ databases">
        <title>The genomes of Aspergillus section Nigri reveals drivers in fungal speciation.</title>
        <authorList>
            <consortium name="DOE Joint Genome Institute"/>
            <person name="Vesth T.C."/>
            <person name="Nybo J."/>
            <person name="Theobald S."/>
            <person name="Brandl J."/>
            <person name="Frisvad J.C."/>
            <person name="Nielsen K.F."/>
            <person name="Lyhne E.K."/>
            <person name="Kogle M.E."/>
            <person name="Kuo A."/>
            <person name="Riley R."/>
            <person name="Clum A."/>
            <person name="Nolan M."/>
            <person name="Lipzen A."/>
            <person name="Salamov A."/>
            <person name="Henrissat B."/>
            <person name="Wiebenga A."/>
            <person name="De Vries R.P."/>
            <person name="Grigoriev I.V."/>
            <person name="Mortensen U.H."/>
            <person name="Andersen M.R."/>
            <person name="Baker S.E."/>
        </authorList>
    </citation>
    <scope>NUCLEOTIDE SEQUENCE [LARGE SCALE GENOMIC DNA]</scope>
    <source>
        <strain evidence="20 21">CBS 121591</strain>
    </source>
</reference>
<dbReference type="PANTHER" id="PTHR31803">
    <property type="entry name" value="ALTERNATIVE OXIDASE"/>
    <property type="match status" value="1"/>
</dbReference>
<keyword evidence="12 16" id="KW-0408">Iron</keyword>
<sequence length="323" mass="37694">MASRCGKPAKLESPSLISYWFTTSQHPYQHHHKDYFPPPGKLNVETVDTAWNHPVYTEAQMRRVQLAHRNATTWSDWVALATVRSLRWGMDWITGYRHREPGQRLPARFAMTERKWLARFVFLESIAGVPGMVGGMLRHLHSLRRMKRDNGWIEMLLEEAFNERMHLLTFLKLAEPKWFMRLMVLGAQGVFFNTFFLAYLVSPRTCHRFVGYLEEEAVITYTRAIEEIEAGNLPDWNKNGTAPDIAVQYWKMPAGHRSIRDLLYYIRADEAKHREVNHTLSNLDQAADPNPYQVTYRDPSRPHPSKGLENLKGAGWEKEEVFK</sequence>
<evidence type="ECO:0000256" key="4">
    <source>
        <dbReference type="ARBA" id="ARBA00022660"/>
    </source>
</evidence>
<evidence type="ECO:0000256" key="13">
    <source>
        <dbReference type="ARBA" id="ARBA00023128"/>
    </source>
</evidence>
<dbReference type="AlphaFoldDB" id="A0A319CNQ5"/>
<keyword evidence="6 16" id="KW-0479">Metal-binding</keyword>
<evidence type="ECO:0000256" key="6">
    <source>
        <dbReference type="ARBA" id="ARBA00022723"/>
    </source>
</evidence>
<feature type="binding site" evidence="16">
    <location>
        <position position="124"/>
    </location>
    <ligand>
        <name>Fe cation</name>
        <dbReference type="ChEBI" id="CHEBI:24875"/>
        <label>1</label>
    </ligand>
</feature>
<dbReference type="EC" id="1.-.-.-" evidence="17"/>
<keyword evidence="9 17" id="KW-0249">Electron transport</keyword>
<keyword evidence="5 17" id="KW-0812">Transmembrane</keyword>
<dbReference type="CDD" id="cd01053">
    <property type="entry name" value="AOX"/>
    <property type="match status" value="1"/>
</dbReference>
<feature type="transmembrane region" description="Helical" evidence="19">
    <location>
        <begin position="178"/>
        <end position="201"/>
    </location>
</feature>
<evidence type="ECO:0000256" key="11">
    <source>
        <dbReference type="ARBA" id="ARBA00023002"/>
    </source>
</evidence>
<dbReference type="Gene3D" id="1.20.1260.140">
    <property type="entry name" value="Alternative oxidase"/>
    <property type="match status" value="1"/>
</dbReference>
<dbReference type="GO" id="GO:0005743">
    <property type="term" value="C:mitochondrial inner membrane"/>
    <property type="evidence" value="ECO:0007669"/>
    <property type="project" value="UniProtKB-SubCell"/>
</dbReference>
<evidence type="ECO:0000256" key="5">
    <source>
        <dbReference type="ARBA" id="ARBA00022692"/>
    </source>
</evidence>
<evidence type="ECO:0000256" key="17">
    <source>
        <dbReference type="RuleBase" id="RU003779"/>
    </source>
</evidence>
<comment type="function">
    <text evidence="15">Catalyzes cyanide-resistant oxygen consumption. May increase respiration when the cytochrome respiratory pathway is restricted, or in response to low temperatures.</text>
</comment>
<dbReference type="GO" id="GO:0046872">
    <property type="term" value="F:metal ion binding"/>
    <property type="evidence" value="ECO:0007669"/>
    <property type="project" value="UniProtKB-UniRule"/>
</dbReference>
<evidence type="ECO:0000313" key="21">
    <source>
        <dbReference type="Proteomes" id="UP000248340"/>
    </source>
</evidence>
<feature type="binding site" evidence="16">
    <location>
        <position position="270"/>
    </location>
    <ligand>
        <name>Fe cation</name>
        <dbReference type="ChEBI" id="CHEBI:24875"/>
        <label>2</label>
    </ligand>
</feature>
<evidence type="ECO:0000256" key="15">
    <source>
        <dbReference type="ARBA" id="ARBA00025285"/>
    </source>
</evidence>
<dbReference type="FunFam" id="1.20.1260.140:FF:000002">
    <property type="entry name" value="Alternative oxidase"/>
    <property type="match status" value="1"/>
</dbReference>
<keyword evidence="8" id="KW-0809">Transit peptide</keyword>
<evidence type="ECO:0000256" key="9">
    <source>
        <dbReference type="ARBA" id="ARBA00022982"/>
    </source>
</evidence>
<feature type="transmembrane region" description="Helical" evidence="19">
    <location>
        <begin position="116"/>
        <end position="137"/>
    </location>
</feature>
<dbReference type="EMBL" id="KZ821674">
    <property type="protein sequence ID" value="PYH87116.1"/>
    <property type="molecule type" value="Genomic_DNA"/>
</dbReference>
<keyword evidence="3" id="KW-0813">Transport</keyword>
<feature type="binding site" evidence="16">
    <location>
        <position position="163"/>
    </location>
    <ligand>
        <name>Fe cation</name>
        <dbReference type="ChEBI" id="CHEBI:24875"/>
        <label>2</label>
    </ligand>
</feature>
<accession>A0A319CNQ5</accession>
<protein>
    <recommendedName>
        <fullName evidence="17">Alternative oxidase</fullName>
        <ecNumber evidence="17">1.-.-.-</ecNumber>
    </recommendedName>
</protein>
<dbReference type="STRING" id="1448315.A0A319CNQ5"/>
<dbReference type="OrthoDB" id="16906at2759"/>
<feature type="binding site" evidence="16">
    <location>
        <position position="166"/>
    </location>
    <ligand>
        <name>Fe cation</name>
        <dbReference type="ChEBI" id="CHEBI:24875"/>
        <label>1</label>
    </ligand>
</feature>
<evidence type="ECO:0000256" key="1">
    <source>
        <dbReference type="ARBA" id="ARBA00004292"/>
    </source>
</evidence>
<evidence type="ECO:0000256" key="10">
    <source>
        <dbReference type="ARBA" id="ARBA00022989"/>
    </source>
</evidence>
<proteinExistence type="inferred from homology"/>
<gene>
    <name evidence="20" type="ORF">BO82DRAFT_379720</name>
</gene>
<comment type="cofactor">
    <cofactor evidence="16 17">
        <name>Fe cation</name>
        <dbReference type="ChEBI" id="CHEBI:24875"/>
    </cofactor>
    <text evidence="16 17">Binds 2 iron ions per subunit.</text>
</comment>
<keyword evidence="4 17" id="KW-0679">Respiratory chain</keyword>
<feature type="binding site" evidence="16">
    <location>
        <position position="214"/>
    </location>
    <ligand>
        <name>Fe cation</name>
        <dbReference type="ChEBI" id="CHEBI:24875"/>
        <label>2</label>
    </ligand>
</feature>
<evidence type="ECO:0000256" key="12">
    <source>
        <dbReference type="ARBA" id="ARBA00023004"/>
    </source>
</evidence>
<dbReference type="Pfam" id="PF01786">
    <property type="entry name" value="AOX"/>
    <property type="match status" value="1"/>
</dbReference>
<comment type="subcellular location">
    <subcellularLocation>
        <location evidence="1">Mitochondrion inner membrane</location>
        <topology evidence="1">Multi-pass membrane protein</topology>
        <orientation evidence="1">Matrix side</orientation>
    </subcellularLocation>
</comment>
<dbReference type="PIRSF" id="PIRSF005229">
    <property type="entry name" value="AOX"/>
    <property type="match status" value="1"/>
</dbReference>
<feature type="binding site" evidence="16">
    <location>
        <position position="273"/>
    </location>
    <ligand>
        <name>Fe cation</name>
        <dbReference type="ChEBI" id="CHEBI:24875"/>
        <label>2</label>
    </ligand>
</feature>
<comment type="similarity">
    <text evidence="2 17">Belongs to the alternative oxidase family.</text>
</comment>
<evidence type="ECO:0000256" key="3">
    <source>
        <dbReference type="ARBA" id="ARBA00022448"/>
    </source>
</evidence>
<keyword evidence="7" id="KW-0999">Mitochondrion inner membrane</keyword>
<dbReference type="GO" id="GO:0098803">
    <property type="term" value="C:respiratory chain complex"/>
    <property type="evidence" value="ECO:0007669"/>
    <property type="project" value="UniProtKB-UniRule"/>
</dbReference>